<dbReference type="PRINTS" id="PR00412">
    <property type="entry name" value="EPOXHYDRLASE"/>
</dbReference>
<dbReference type="EMBL" id="AHAM01000250">
    <property type="protein sequence ID" value="EHK53866.1"/>
    <property type="molecule type" value="Genomic_DNA"/>
</dbReference>
<proteinExistence type="predicted"/>
<dbReference type="InterPro" id="IPR050266">
    <property type="entry name" value="AB_hydrolase_sf"/>
</dbReference>
<dbReference type="OrthoDB" id="9792858at2"/>
<evidence type="ECO:0000313" key="3">
    <source>
        <dbReference type="Proteomes" id="UP000003250"/>
    </source>
</evidence>
<dbReference type="PATRIC" id="fig|1107882.3.peg.5404"/>
<accession>H0HZF4</accession>
<dbReference type="GO" id="GO:0016646">
    <property type="term" value="F:oxidoreductase activity, acting on the CH-NH group of donors, NAD or NADP as acceptor"/>
    <property type="evidence" value="ECO:0007669"/>
    <property type="project" value="UniProtKB-ARBA"/>
</dbReference>
<dbReference type="Gene3D" id="2.30.110.10">
    <property type="entry name" value="Electron Transport, Fmn-binding Protein, Chain A"/>
    <property type="match status" value="1"/>
</dbReference>
<dbReference type="Pfam" id="PF01613">
    <property type="entry name" value="Flavin_Reduct"/>
    <property type="match status" value="1"/>
</dbReference>
<dbReference type="Proteomes" id="UP000003250">
    <property type="component" value="Unassembled WGS sequence"/>
</dbReference>
<dbReference type="RefSeq" id="WP_008839158.1">
    <property type="nucleotide sequence ID" value="NZ_AHAM01000250.1"/>
</dbReference>
<sequence length="601" mass="63808">MAERLTMPARIHGGSAGTTSYIRSGAGEPLLLIHGVGMNATIWQPQIELLKSRYDVIAIDMLGHGESRLPPESPVLSDYASQVIELIDHLGLEKVSIVGHSMGALVAQEVALSAAERVRRIVSLNAVFRRPPSLARAVRERAAGLNGHGDASGVAATIARWFGDPVPAELAEAAAKARDALERVDPEGYARTYRLFAHADAEHADRLPQLAMPALFMTGSEDKNSSPAMSAAMARLAPLGRCIVLDGEKHMMALASPAKVTEHIAAFLEGEGAKTSEKMGMDVYFDAAEFRRALGSFLTGVTIVTTVGPDGEPRGFTANSFTSVSLDPPLILVCIARKAHGHPVFAAAKGFAVNILSESQKAASGVFASKAADKFAAVEWRPGSTGSPVIDRSVAAFDCDMEQLVDAGDHSILIGRVRNFSHNGSQPLGYCRGAYVNLGLSQEALATAPPNMEVGAILEQNGRVLFFETADGCYELPAGTGLGTASEAGSLKALFAAKAIDAHLGFLFAVWDDTAKPSRTHVYYRGTLDASLPGDRQARLVDIERIAELNIADPAVRTMLARYARERTEDAFGVYVGSDLEGEVQPLAKPVSIAVPFSGVR</sequence>
<feature type="domain" description="Flavin reductase like" evidence="1">
    <location>
        <begin position="294"/>
        <end position="437"/>
    </location>
</feature>
<dbReference type="InterPro" id="IPR000073">
    <property type="entry name" value="AB_hydrolase_1"/>
</dbReference>
<dbReference type="SUPFAM" id="SSF53474">
    <property type="entry name" value="alpha/beta-Hydrolases"/>
    <property type="match status" value="1"/>
</dbReference>
<dbReference type="InterPro" id="IPR029058">
    <property type="entry name" value="AB_hydrolase_fold"/>
</dbReference>
<evidence type="ECO:0000313" key="2">
    <source>
        <dbReference type="EMBL" id="EHK53866.1"/>
    </source>
</evidence>
<dbReference type="Pfam" id="PF00561">
    <property type="entry name" value="Abhydrolase_1"/>
    <property type="match status" value="1"/>
</dbReference>
<dbReference type="InterPro" id="IPR012349">
    <property type="entry name" value="Split_barrel_FMN-bd"/>
</dbReference>
<dbReference type="InterPro" id="IPR000639">
    <property type="entry name" value="Epox_hydrolase-like"/>
</dbReference>
<evidence type="ECO:0000259" key="1">
    <source>
        <dbReference type="SMART" id="SM00903"/>
    </source>
</evidence>
<organism evidence="2 3">
    <name type="scientific">Mesorhizobium alhagi CCNWXJ12-2</name>
    <dbReference type="NCBI Taxonomy" id="1107882"/>
    <lineage>
        <taxon>Bacteria</taxon>
        <taxon>Pseudomonadati</taxon>
        <taxon>Pseudomonadota</taxon>
        <taxon>Alphaproteobacteria</taxon>
        <taxon>Hyphomicrobiales</taxon>
        <taxon>Phyllobacteriaceae</taxon>
        <taxon>Allomesorhizobium</taxon>
    </lineage>
</organism>
<dbReference type="InterPro" id="IPR002563">
    <property type="entry name" value="Flavin_Rdtase-like_dom"/>
</dbReference>
<keyword evidence="3" id="KW-1185">Reference proteome</keyword>
<dbReference type="GO" id="GO:0010181">
    <property type="term" value="F:FMN binding"/>
    <property type="evidence" value="ECO:0007669"/>
    <property type="project" value="InterPro"/>
</dbReference>
<dbReference type="PANTHER" id="PTHR43798">
    <property type="entry name" value="MONOACYLGLYCEROL LIPASE"/>
    <property type="match status" value="1"/>
</dbReference>
<dbReference type="SMART" id="SM00903">
    <property type="entry name" value="Flavin_Reduct"/>
    <property type="match status" value="1"/>
</dbReference>
<gene>
    <name evidence="2" type="ORF">MAXJ12_27938</name>
</gene>
<dbReference type="AlphaFoldDB" id="H0HZF4"/>
<protein>
    <submittedName>
        <fullName evidence="2">Flavin reductase domain-containing protein</fullName>
    </submittedName>
</protein>
<dbReference type="Gene3D" id="3.90.79.10">
    <property type="entry name" value="Nucleoside Triphosphate Pyrophosphohydrolase"/>
    <property type="match status" value="1"/>
</dbReference>
<dbReference type="PRINTS" id="PR00111">
    <property type="entry name" value="ABHYDROLASE"/>
</dbReference>
<dbReference type="Gene3D" id="3.40.50.1820">
    <property type="entry name" value="alpha/beta hydrolase"/>
    <property type="match status" value="1"/>
</dbReference>
<reference evidence="2 3" key="1">
    <citation type="journal article" date="2012" name="J. Bacteriol.">
        <title>Draft Genome Sequence of Mesorhizobium alhagi CCNWXJ12-2T, a Novel Salt-Resistant Species Isolated from the Desert of Northwestern China.</title>
        <authorList>
            <person name="Zhou M."/>
            <person name="Chen W."/>
            <person name="Chen H."/>
            <person name="Wei G."/>
        </authorList>
    </citation>
    <scope>NUCLEOTIDE SEQUENCE [LARGE SCALE GENOMIC DNA]</scope>
    <source>
        <strain evidence="2 3">CCNWXJ12-2</strain>
    </source>
</reference>
<dbReference type="SUPFAM" id="SSF50475">
    <property type="entry name" value="FMN-binding split barrel"/>
    <property type="match status" value="1"/>
</dbReference>
<name>H0HZF4_9HYPH</name>